<dbReference type="GO" id="GO:0062054">
    <property type="term" value="F:fluoride channel activity"/>
    <property type="evidence" value="ECO:0007669"/>
    <property type="project" value="UniProtKB-UniRule"/>
</dbReference>
<sequence>MTNGIKLLIVGLGCFFGGALRYASELIAGQWINVPFADPFAVLVVNTLGCFIIGLFTAWVLKKLVSPKWNKFVTTGFCGGLTTFSSFAQGITALFMAGHVWVGIIYIFANMLLGLCAVYFGIYLVMGKEYGKYLLK</sequence>
<keyword evidence="2 10" id="KW-1003">Cell membrane</keyword>
<comment type="function">
    <text evidence="9 10">Fluoride-specific ion channel. Important for reducing fluoride concentration in the cell, thus reducing its toxicity.</text>
</comment>
<evidence type="ECO:0000256" key="8">
    <source>
        <dbReference type="ARBA" id="ARBA00035585"/>
    </source>
</evidence>
<keyword evidence="6 10" id="KW-0407">Ion channel</keyword>
<feature type="binding site" evidence="10">
    <location>
        <position position="82"/>
    </location>
    <ligand>
        <name>Na(+)</name>
        <dbReference type="ChEBI" id="CHEBI:29101"/>
        <note>structural</note>
    </ligand>
</feature>
<proteinExistence type="inferred from homology"/>
<evidence type="ECO:0000313" key="12">
    <source>
        <dbReference type="Proteomes" id="UP000518316"/>
    </source>
</evidence>
<gene>
    <name evidence="10 11" type="primary">crcB</name>
    <name evidence="10" type="synonym">fluC</name>
    <name evidence="11" type="ORF">H5S40_01245</name>
</gene>
<dbReference type="AlphaFoldDB" id="A0A7W3TQ30"/>
<keyword evidence="5 10" id="KW-0472">Membrane</keyword>
<comment type="activity regulation">
    <text evidence="10">Na(+) is not transported, but it plays an essential structural role and its presence is essential for fluoride channel function.</text>
</comment>
<evidence type="ECO:0000256" key="1">
    <source>
        <dbReference type="ARBA" id="ARBA00004651"/>
    </source>
</evidence>
<dbReference type="HAMAP" id="MF_00454">
    <property type="entry name" value="FluC"/>
    <property type="match status" value="1"/>
</dbReference>
<reference evidence="11 12" key="1">
    <citation type="submission" date="2020-07" db="EMBL/GenBank/DDBJ databases">
        <title>Description of Limosilactobacillus balticus sp. nov., Limosilactobacillus agrestis sp. nov., Limosilactobacillus albertensis sp. nov., Limosilactobacillus rudii sp. nov., Limosilactobacillus fastidiosus sp. nov., five novel Limosilactobacillus species isolated from the vertebrate gastrointestinal tract, and proposal of 6 subspecies of Limosilactobacillus reuteri adapted to the gastrointestinal tract of specific vertebrate hosts.</title>
        <authorList>
            <person name="Li F."/>
            <person name="Cheng C."/>
            <person name="Zheng J."/>
            <person name="Quevedo R.M."/>
            <person name="Li J."/>
            <person name="Roos S."/>
            <person name="Gaenzle M.G."/>
            <person name="Walter J."/>
        </authorList>
    </citation>
    <scope>NUCLEOTIDE SEQUENCE [LARGE SCALE GENOMIC DNA]</scope>
    <source>
        <strain evidence="11 12">RRLNB_1_1</strain>
    </source>
</reference>
<keyword evidence="4 10" id="KW-1133">Transmembrane helix</keyword>
<evidence type="ECO:0000256" key="6">
    <source>
        <dbReference type="ARBA" id="ARBA00023303"/>
    </source>
</evidence>
<name>A0A7W3TQ30_9LACO</name>
<protein>
    <recommendedName>
        <fullName evidence="10">Fluoride-specific ion channel FluC</fullName>
    </recommendedName>
</protein>
<dbReference type="NCBIfam" id="TIGR00494">
    <property type="entry name" value="crcB"/>
    <property type="match status" value="1"/>
</dbReference>
<feature type="binding site" evidence="10">
    <location>
        <position position="79"/>
    </location>
    <ligand>
        <name>Na(+)</name>
        <dbReference type="ChEBI" id="CHEBI:29101"/>
        <note>structural</note>
    </ligand>
</feature>
<dbReference type="PANTHER" id="PTHR28259:SF1">
    <property type="entry name" value="FLUORIDE EXPORT PROTEIN 1-RELATED"/>
    <property type="match status" value="1"/>
</dbReference>
<feature type="transmembrane region" description="Helical" evidence="10">
    <location>
        <begin position="103"/>
        <end position="126"/>
    </location>
</feature>
<dbReference type="GO" id="GO:0046872">
    <property type="term" value="F:metal ion binding"/>
    <property type="evidence" value="ECO:0007669"/>
    <property type="project" value="UniProtKB-KW"/>
</dbReference>
<dbReference type="RefSeq" id="WP_182597545.1">
    <property type="nucleotide sequence ID" value="NZ_JACIVC010000031.1"/>
</dbReference>
<dbReference type="Proteomes" id="UP000518316">
    <property type="component" value="Unassembled WGS sequence"/>
</dbReference>
<dbReference type="Pfam" id="PF02537">
    <property type="entry name" value="CRCB"/>
    <property type="match status" value="1"/>
</dbReference>
<organism evidence="11 12">
    <name type="scientific">Limosilactobacillus albertensis</name>
    <dbReference type="NCBI Taxonomy" id="2759752"/>
    <lineage>
        <taxon>Bacteria</taxon>
        <taxon>Bacillati</taxon>
        <taxon>Bacillota</taxon>
        <taxon>Bacilli</taxon>
        <taxon>Lactobacillales</taxon>
        <taxon>Lactobacillaceae</taxon>
        <taxon>Limosilactobacillus</taxon>
    </lineage>
</organism>
<dbReference type="EMBL" id="JACIVC010000031">
    <property type="protein sequence ID" value="MBB1068810.1"/>
    <property type="molecule type" value="Genomic_DNA"/>
</dbReference>
<evidence type="ECO:0000256" key="3">
    <source>
        <dbReference type="ARBA" id="ARBA00022692"/>
    </source>
</evidence>
<dbReference type="InterPro" id="IPR003691">
    <property type="entry name" value="FluC"/>
</dbReference>
<keyword evidence="10" id="KW-0479">Metal-binding</keyword>
<keyword evidence="3 10" id="KW-0812">Transmembrane</keyword>
<keyword evidence="10" id="KW-0915">Sodium</keyword>
<comment type="similarity">
    <text evidence="7 10">Belongs to the fluoride channel Fluc/FEX (TC 1.A.43) family.</text>
</comment>
<feature type="transmembrane region" description="Helical" evidence="10">
    <location>
        <begin position="73"/>
        <end position="97"/>
    </location>
</feature>
<evidence type="ECO:0000256" key="4">
    <source>
        <dbReference type="ARBA" id="ARBA00022989"/>
    </source>
</evidence>
<evidence type="ECO:0000313" key="11">
    <source>
        <dbReference type="EMBL" id="MBB1068810.1"/>
    </source>
</evidence>
<dbReference type="GO" id="GO:0140114">
    <property type="term" value="P:cellular detoxification of fluoride"/>
    <property type="evidence" value="ECO:0007669"/>
    <property type="project" value="UniProtKB-UniRule"/>
</dbReference>
<dbReference type="GO" id="GO:0005886">
    <property type="term" value="C:plasma membrane"/>
    <property type="evidence" value="ECO:0007669"/>
    <property type="project" value="UniProtKB-SubCell"/>
</dbReference>
<feature type="transmembrane region" description="Helical" evidence="10">
    <location>
        <begin position="39"/>
        <end position="61"/>
    </location>
</feature>
<comment type="subcellular location">
    <subcellularLocation>
        <location evidence="1 10">Cell membrane</location>
        <topology evidence="1 10">Multi-pass membrane protein</topology>
    </subcellularLocation>
</comment>
<keyword evidence="12" id="KW-1185">Reference proteome</keyword>
<evidence type="ECO:0000256" key="2">
    <source>
        <dbReference type="ARBA" id="ARBA00022475"/>
    </source>
</evidence>
<evidence type="ECO:0000256" key="9">
    <source>
        <dbReference type="ARBA" id="ARBA00049940"/>
    </source>
</evidence>
<dbReference type="PANTHER" id="PTHR28259">
    <property type="entry name" value="FLUORIDE EXPORT PROTEIN 1-RELATED"/>
    <property type="match status" value="1"/>
</dbReference>
<comment type="catalytic activity">
    <reaction evidence="8">
        <text>fluoride(in) = fluoride(out)</text>
        <dbReference type="Rhea" id="RHEA:76159"/>
        <dbReference type="ChEBI" id="CHEBI:17051"/>
    </reaction>
    <physiologicalReaction direction="left-to-right" evidence="8">
        <dbReference type="Rhea" id="RHEA:76160"/>
    </physiologicalReaction>
</comment>
<keyword evidence="10" id="KW-0406">Ion transport</keyword>
<accession>A0A7W3TQ30</accession>
<evidence type="ECO:0000256" key="7">
    <source>
        <dbReference type="ARBA" id="ARBA00035120"/>
    </source>
</evidence>
<evidence type="ECO:0000256" key="5">
    <source>
        <dbReference type="ARBA" id="ARBA00023136"/>
    </source>
</evidence>
<keyword evidence="10" id="KW-0813">Transport</keyword>
<evidence type="ECO:0000256" key="10">
    <source>
        <dbReference type="HAMAP-Rule" id="MF_00454"/>
    </source>
</evidence>
<comment type="caution">
    <text evidence="11">The sequence shown here is derived from an EMBL/GenBank/DDBJ whole genome shotgun (WGS) entry which is preliminary data.</text>
</comment>